<feature type="region of interest" description="Disordered" evidence="1">
    <location>
        <begin position="188"/>
        <end position="210"/>
    </location>
</feature>
<evidence type="ECO:0000256" key="1">
    <source>
        <dbReference type="SAM" id="MobiDB-lite"/>
    </source>
</evidence>
<proteinExistence type="predicted"/>
<protein>
    <submittedName>
        <fullName evidence="2">Uncharacterized protein</fullName>
    </submittedName>
</protein>
<feature type="compositionally biased region" description="Basic and acidic residues" evidence="1">
    <location>
        <begin position="195"/>
        <end position="204"/>
    </location>
</feature>
<organism evidence="2 3">
    <name type="scientific">Nannocystis pusilla</name>
    <dbReference type="NCBI Taxonomy" id="889268"/>
    <lineage>
        <taxon>Bacteria</taxon>
        <taxon>Pseudomonadati</taxon>
        <taxon>Myxococcota</taxon>
        <taxon>Polyangia</taxon>
        <taxon>Nannocystales</taxon>
        <taxon>Nannocystaceae</taxon>
        <taxon>Nannocystis</taxon>
    </lineage>
</organism>
<evidence type="ECO:0000313" key="2">
    <source>
        <dbReference type="EMBL" id="MCY1009419.1"/>
    </source>
</evidence>
<dbReference type="Proteomes" id="UP001150924">
    <property type="component" value="Unassembled WGS sequence"/>
</dbReference>
<name>A0A9X3J088_9BACT</name>
<comment type="caution">
    <text evidence="2">The sequence shown here is derived from an EMBL/GenBank/DDBJ whole genome shotgun (WGS) entry which is preliminary data.</text>
</comment>
<evidence type="ECO:0000313" key="3">
    <source>
        <dbReference type="Proteomes" id="UP001150924"/>
    </source>
</evidence>
<keyword evidence="3" id="KW-1185">Reference proteome</keyword>
<dbReference type="EMBL" id="JAPNKE010000002">
    <property type="protein sequence ID" value="MCY1009419.1"/>
    <property type="molecule type" value="Genomic_DNA"/>
</dbReference>
<dbReference type="RefSeq" id="WP_267772085.1">
    <property type="nucleotide sequence ID" value="NZ_JAPNKE010000002.1"/>
</dbReference>
<sequence>MIDGLEVADAGRVLDELGPLAGDGHRDVLVLLRQRLRLAYEQPLDLPGLAAALDGLLAHARWEDALNAASLLAGESEGDLAASRRYRTIAVGAAEAGGAGYLGAVQLRLLAAAELAAGDDGRCLAHVEQALRRLEGVPLLGARLEVGRCHELAGDAHLVGHSLDLAQQAYDRASDRFAHADFGASHRERVRKKRDALGRPHNDAGGRGATIRKADRAGAVRYLGDEFVTSTTRDESRCRPRVGR</sequence>
<dbReference type="AlphaFoldDB" id="A0A9X3J088"/>
<accession>A0A9X3J088</accession>
<reference evidence="2" key="1">
    <citation type="submission" date="2022-11" db="EMBL/GenBank/DDBJ databases">
        <title>Minimal conservation of predation-associated metabolite biosynthetic gene clusters underscores biosynthetic potential of Myxococcota including descriptions for ten novel species: Archangium lansinium sp. nov., Myxococcus landrumus sp. nov., Nannocystis bai.</title>
        <authorList>
            <person name="Ahearne A."/>
            <person name="Stevens C."/>
            <person name="Phillips K."/>
        </authorList>
    </citation>
    <scope>NUCLEOTIDE SEQUENCE</scope>
    <source>
        <strain evidence="2">Na p29</strain>
    </source>
</reference>
<gene>
    <name evidence="2" type="ORF">OV079_28425</name>
</gene>